<dbReference type="EMBL" id="JARAOO010000009">
    <property type="protein sequence ID" value="KAJ7956407.1"/>
    <property type="molecule type" value="Genomic_DNA"/>
</dbReference>
<keyword evidence="2" id="KW-0472">Membrane</keyword>
<evidence type="ECO:0000256" key="2">
    <source>
        <dbReference type="SAM" id="Phobius"/>
    </source>
</evidence>
<keyword evidence="2" id="KW-1133">Transmembrane helix</keyword>
<evidence type="ECO:0000313" key="3">
    <source>
        <dbReference type="EMBL" id="KAJ7956407.1"/>
    </source>
</evidence>
<keyword evidence="4" id="KW-1185">Reference proteome</keyword>
<dbReference type="PANTHER" id="PTHR33474">
    <property type="entry name" value="TRANSMEMBRANE PROTEIN"/>
    <property type="match status" value="1"/>
</dbReference>
<evidence type="ECO:0000256" key="1">
    <source>
        <dbReference type="SAM" id="MobiDB-lite"/>
    </source>
</evidence>
<reference evidence="3" key="1">
    <citation type="journal article" date="2023" name="Science">
        <title>Elucidation of the pathway for biosynthesis of saponin adjuvants from the soapbark tree.</title>
        <authorList>
            <person name="Reed J."/>
            <person name="Orme A."/>
            <person name="El-Demerdash A."/>
            <person name="Owen C."/>
            <person name="Martin L.B.B."/>
            <person name="Misra R.C."/>
            <person name="Kikuchi S."/>
            <person name="Rejzek M."/>
            <person name="Martin A.C."/>
            <person name="Harkess A."/>
            <person name="Leebens-Mack J."/>
            <person name="Louveau T."/>
            <person name="Stephenson M.J."/>
            <person name="Osbourn A."/>
        </authorList>
    </citation>
    <scope>NUCLEOTIDE SEQUENCE</scope>
    <source>
        <strain evidence="3">S10</strain>
    </source>
</reference>
<evidence type="ECO:0000313" key="4">
    <source>
        <dbReference type="Proteomes" id="UP001163823"/>
    </source>
</evidence>
<feature type="transmembrane region" description="Helical" evidence="2">
    <location>
        <begin position="24"/>
        <end position="43"/>
    </location>
</feature>
<dbReference type="KEGG" id="qsa:O6P43_022857"/>
<organism evidence="3 4">
    <name type="scientific">Quillaja saponaria</name>
    <name type="common">Soap bark tree</name>
    <dbReference type="NCBI Taxonomy" id="32244"/>
    <lineage>
        <taxon>Eukaryota</taxon>
        <taxon>Viridiplantae</taxon>
        <taxon>Streptophyta</taxon>
        <taxon>Embryophyta</taxon>
        <taxon>Tracheophyta</taxon>
        <taxon>Spermatophyta</taxon>
        <taxon>Magnoliopsida</taxon>
        <taxon>eudicotyledons</taxon>
        <taxon>Gunneridae</taxon>
        <taxon>Pentapetalae</taxon>
        <taxon>rosids</taxon>
        <taxon>fabids</taxon>
        <taxon>Fabales</taxon>
        <taxon>Quillajaceae</taxon>
        <taxon>Quillaja</taxon>
    </lineage>
</organism>
<feature type="non-terminal residue" evidence="3">
    <location>
        <position position="107"/>
    </location>
</feature>
<proteinExistence type="predicted"/>
<name>A0AAD7LEB7_QUISA</name>
<keyword evidence="2 3" id="KW-0812">Transmembrane</keyword>
<dbReference type="PANTHER" id="PTHR33474:SF2">
    <property type="entry name" value="TRANSMEMBRANE PROTEIN"/>
    <property type="match status" value="1"/>
</dbReference>
<dbReference type="Proteomes" id="UP001163823">
    <property type="component" value="Chromosome 9"/>
</dbReference>
<gene>
    <name evidence="3" type="ORF">O6P43_022857</name>
</gene>
<comment type="caution">
    <text evidence="3">The sequence shown here is derived from an EMBL/GenBank/DDBJ whole genome shotgun (WGS) entry which is preliminary data.</text>
</comment>
<dbReference type="AlphaFoldDB" id="A0AAD7LEB7"/>
<protein>
    <submittedName>
        <fullName evidence="3">Transmembrane protein</fullName>
    </submittedName>
</protein>
<feature type="region of interest" description="Disordered" evidence="1">
    <location>
        <begin position="88"/>
        <end position="107"/>
    </location>
</feature>
<sequence>LCGKQHTHIEVAYKNFVAGMAGSLFRLLVILLGLSSLICLKAVPVTRSESLMHGNQVLDVPDNAHQETSEIIWDEKTIAERMDLELHDYAGSSSNNRHTPKPAEDGN</sequence>
<accession>A0AAD7LEB7</accession>